<evidence type="ECO:0000259" key="1">
    <source>
        <dbReference type="PROSITE" id="PS51192"/>
    </source>
</evidence>
<dbReference type="Gene3D" id="1.20.1320.30">
    <property type="match status" value="1"/>
</dbReference>
<dbReference type="EMBL" id="CP111028">
    <property type="protein sequence ID" value="WAR30867.1"/>
    <property type="molecule type" value="Genomic_DNA"/>
</dbReference>
<dbReference type="PANTHER" id="PTHR14074">
    <property type="entry name" value="HELICASE WITH DEATH DOMAIN-RELATED"/>
    <property type="match status" value="1"/>
</dbReference>
<protein>
    <submittedName>
        <fullName evidence="2">IFIH1-like protein</fullName>
    </submittedName>
</protein>
<dbReference type="PANTHER" id="PTHR14074:SF16">
    <property type="entry name" value="ANTIVIRAL INNATE IMMUNE RESPONSE RECEPTOR RIG-I"/>
    <property type="match status" value="1"/>
</dbReference>
<name>A0ABY7GBZ4_MYAAR</name>
<evidence type="ECO:0000313" key="2">
    <source>
        <dbReference type="EMBL" id="WAR30867.1"/>
    </source>
</evidence>
<dbReference type="PROSITE" id="PS51192">
    <property type="entry name" value="HELICASE_ATP_BIND_1"/>
    <property type="match status" value="1"/>
</dbReference>
<organism evidence="2 3">
    <name type="scientific">Mya arenaria</name>
    <name type="common">Soft-shell clam</name>
    <dbReference type="NCBI Taxonomy" id="6604"/>
    <lineage>
        <taxon>Eukaryota</taxon>
        <taxon>Metazoa</taxon>
        <taxon>Spiralia</taxon>
        <taxon>Lophotrochozoa</taxon>
        <taxon>Mollusca</taxon>
        <taxon>Bivalvia</taxon>
        <taxon>Autobranchia</taxon>
        <taxon>Heteroconchia</taxon>
        <taxon>Euheterodonta</taxon>
        <taxon>Imparidentia</taxon>
        <taxon>Neoheterodontei</taxon>
        <taxon>Myida</taxon>
        <taxon>Myoidea</taxon>
        <taxon>Myidae</taxon>
        <taxon>Mya</taxon>
    </lineage>
</organism>
<dbReference type="InterPro" id="IPR051363">
    <property type="entry name" value="RLR_Helicase"/>
</dbReference>
<dbReference type="SUPFAM" id="SSF52540">
    <property type="entry name" value="P-loop containing nucleoside triphosphate hydrolases"/>
    <property type="match status" value="1"/>
</dbReference>
<proteinExistence type="predicted"/>
<dbReference type="InterPro" id="IPR014001">
    <property type="entry name" value="Helicase_ATP-bd"/>
</dbReference>
<dbReference type="InterPro" id="IPR027417">
    <property type="entry name" value="P-loop_NTPase"/>
</dbReference>
<feature type="non-terminal residue" evidence="2">
    <location>
        <position position="1"/>
    </location>
</feature>
<keyword evidence="3" id="KW-1185">Reference proteome</keyword>
<dbReference type="Proteomes" id="UP001164746">
    <property type="component" value="Chromosome 17"/>
</dbReference>
<evidence type="ECO:0000313" key="3">
    <source>
        <dbReference type="Proteomes" id="UP001164746"/>
    </source>
</evidence>
<reference evidence="2" key="1">
    <citation type="submission" date="2022-11" db="EMBL/GenBank/DDBJ databases">
        <title>Centuries of genome instability and evolution in soft-shell clam transmissible cancer (bioRxiv).</title>
        <authorList>
            <person name="Hart S.F.M."/>
            <person name="Yonemitsu M.A."/>
            <person name="Giersch R.M."/>
            <person name="Beal B.F."/>
            <person name="Arriagada G."/>
            <person name="Davis B.W."/>
            <person name="Ostrander E.A."/>
            <person name="Goff S.P."/>
            <person name="Metzger M.J."/>
        </authorList>
    </citation>
    <scope>NUCLEOTIDE SEQUENCE</scope>
    <source>
        <strain evidence="2">MELC-2E11</strain>
        <tissue evidence="2">Siphon/mantle</tissue>
    </source>
</reference>
<dbReference type="InterPro" id="IPR006935">
    <property type="entry name" value="Helicase/UvrB_N"/>
</dbReference>
<dbReference type="InterPro" id="IPR041204">
    <property type="entry name" value="RIG-I-like_C"/>
</dbReference>
<accession>A0ABY7GBZ4</accession>
<gene>
    <name evidence="2" type="ORF">MAR_033409</name>
</gene>
<feature type="domain" description="Helicase ATP-binding" evidence="1">
    <location>
        <begin position="1"/>
        <end position="142"/>
    </location>
</feature>
<dbReference type="Gene3D" id="3.40.50.300">
    <property type="entry name" value="P-loop containing nucleotide triphosphate hydrolases"/>
    <property type="match status" value="2"/>
</dbReference>
<dbReference type="Pfam" id="PF04851">
    <property type="entry name" value="ResIII"/>
    <property type="match status" value="1"/>
</dbReference>
<dbReference type="Pfam" id="PF18119">
    <property type="entry name" value="RIG-I_C"/>
    <property type="match status" value="1"/>
</dbReference>
<sequence>LHLRQKKEERKRGRVLLLVENEAQAIQQRNVCKELLPNYRTKVFSGTVHRRDIFVVTAQIFVNALRAKKIESVGVFSLIVFDECHHSNKQDMYNEIMSRYINIKLWGNVYSSQLPQIVGLTSSLGVGGRTEWDQGLNHMKKLMANIDAKFLCTVKTPLTIVELKKFVNPPVEGRDVDWFKNAVGEIAKRIDAHMSQHQIVLSAPPEDEFIQTKCRLPATLGTEKYLQWNAEFATNIAKVRSKDIRRVLNPCRLHLEAYNEALMMHCDSKTRYAFAVLEEFMEDFRVVPAKHPTDAFIMALYDDLLPVPGRDVDWFTNDVKDIAKRIEDHMAKHQTVRSAPPEDKFIQTKCRLPEIFGTEKYLQWNAEFVKHIAKVGSKDIRRVLHPCRLHLEVQFVQANGVVPADHATDAFIMALYDAEEGLDISKCNLVIRYEHVTDEIVRLQSRGRARAENSLFYVIAEEGSWILEKEEKNRRCEELMNQIVSHLQVFIEDHAHILERELLEIQEKMKQEEERQVEERVLHMAAGGGRF</sequence>